<dbReference type="AlphaFoldDB" id="A0A923I4P9"/>
<feature type="transmembrane region" description="Helical" evidence="1">
    <location>
        <begin position="20"/>
        <end position="39"/>
    </location>
</feature>
<dbReference type="Proteomes" id="UP000659630">
    <property type="component" value="Unassembled WGS sequence"/>
</dbReference>
<organism evidence="2 3">
    <name type="scientific">Anaerofilum hominis</name>
    <dbReference type="NCBI Taxonomy" id="2763016"/>
    <lineage>
        <taxon>Bacteria</taxon>
        <taxon>Bacillati</taxon>
        <taxon>Bacillota</taxon>
        <taxon>Clostridia</taxon>
        <taxon>Eubacteriales</taxon>
        <taxon>Oscillospiraceae</taxon>
        <taxon>Anaerofilum</taxon>
    </lineage>
</organism>
<reference evidence="2" key="1">
    <citation type="submission" date="2020-08" db="EMBL/GenBank/DDBJ databases">
        <title>Genome public.</title>
        <authorList>
            <person name="Liu C."/>
            <person name="Sun Q."/>
        </authorList>
    </citation>
    <scope>NUCLEOTIDE SEQUENCE</scope>
    <source>
        <strain evidence="2">BX8</strain>
    </source>
</reference>
<keyword evidence="1" id="KW-0812">Transmembrane</keyword>
<gene>
    <name evidence="2" type="ORF">H8S23_02080</name>
</gene>
<feature type="transmembrane region" description="Helical" evidence="1">
    <location>
        <begin position="59"/>
        <end position="78"/>
    </location>
</feature>
<evidence type="ECO:0000313" key="2">
    <source>
        <dbReference type="EMBL" id="MBC5580285.1"/>
    </source>
</evidence>
<sequence length="109" mass="12206">MGALGLLGFLGFLPKHGGGHNYLFFVFFAFFSWFFWGLLCMEKVDERLVENQNRAMRLIGALFAMLSFLLIFLLDRGVAPDTVLLTGSLGYAGCFVAAPALTWYLDRRG</sequence>
<feature type="transmembrane region" description="Helical" evidence="1">
    <location>
        <begin position="84"/>
        <end position="105"/>
    </location>
</feature>
<name>A0A923I4P9_9FIRM</name>
<proteinExistence type="predicted"/>
<evidence type="ECO:0000256" key="1">
    <source>
        <dbReference type="SAM" id="Phobius"/>
    </source>
</evidence>
<protein>
    <submittedName>
        <fullName evidence="2">DUF3796 domain-containing protein</fullName>
    </submittedName>
</protein>
<comment type="caution">
    <text evidence="2">The sequence shown here is derived from an EMBL/GenBank/DDBJ whole genome shotgun (WGS) entry which is preliminary data.</text>
</comment>
<dbReference type="EMBL" id="JACONZ010000001">
    <property type="protein sequence ID" value="MBC5580285.1"/>
    <property type="molecule type" value="Genomic_DNA"/>
</dbReference>
<keyword evidence="1" id="KW-0472">Membrane</keyword>
<keyword evidence="3" id="KW-1185">Reference proteome</keyword>
<evidence type="ECO:0000313" key="3">
    <source>
        <dbReference type="Proteomes" id="UP000659630"/>
    </source>
</evidence>
<accession>A0A923I4P9</accession>
<keyword evidence="1" id="KW-1133">Transmembrane helix</keyword>